<dbReference type="EMBL" id="CAMXCT020000564">
    <property type="protein sequence ID" value="CAL1133919.1"/>
    <property type="molecule type" value="Genomic_DNA"/>
</dbReference>
<gene>
    <name evidence="3" type="ORF">C1SCF055_LOCUS8410</name>
</gene>
<evidence type="ECO:0000313" key="4">
    <source>
        <dbReference type="EMBL" id="CAL4767856.1"/>
    </source>
</evidence>
<evidence type="ECO:0000313" key="5">
    <source>
        <dbReference type="Proteomes" id="UP001152797"/>
    </source>
</evidence>
<dbReference type="Proteomes" id="UP001152797">
    <property type="component" value="Unassembled WGS sequence"/>
</dbReference>
<feature type="chain" id="PRO_5043269848" evidence="2">
    <location>
        <begin position="17"/>
        <end position="756"/>
    </location>
</feature>
<keyword evidence="2" id="KW-0732">Signal</keyword>
<keyword evidence="5" id="KW-1185">Reference proteome</keyword>
<evidence type="ECO:0000256" key="2">
    <source>
        <dbReference type="SAM" id="SignalP"/>
    </source>
</evidence>
<reference evidence="3" key="1">
    <citation type="submission" date="2022-10" db="EMBL/GenBank/DDBJ databases">
        <authorList>
            <person name="Chen Y."/>
            <person name="Dougan E. K."/>
            <person name="Chan C."/>
            <person name="Rhodes N."/>
            <person name="Thang M."/>
        </authorList>
    </citation>
    <scope>NUCLEOTIDE SEQUENCE</scope>
</reference>
<feature type="region of interest" description="Disordered" evidence="1">
    <location>
        <begin position="168"/>
        <end position="207"/>
    </location>
</feature>
<evidence type="ECO:0000256" key="1">
    <source>
        <dbReference type="SAM" id="MobiDB-lite"/>
    </source>
</evidence>
<evidence type="ECO:0000313" key="3">
    <source>
        <dbReference type="EMBL" id="CAI3980544.1"/>
    </source>
</evidence>
<dbReference type="AlphaFoldDB" id="A0A9P1BW35"/>
<feature type="signal peptide" evidence="2">
    <location>
        <begin position="1"/>
        <end position="16"/>
    </location>
</feature>
<protein>
    <submittedName>
        <fullName evidence="3">Uncharacterized protein</fullName>
    </submittedName>
</protein>
<accession>A0A9P1BW35</accession>
<dbReference type="EMBL" id="CAMXCT030000564">
    <property type="protein sequence ID" value="CAL4767856.1"/>
    <property type="molecule type" value="Genomic_DNA"/>
</dbReference>
<dbReference type="EMBL" id="CAMXCT010000564">
    <property type="protein sequence ID" value="CAI3980544.1"/>
    <property type="molecule type" value="Genomic_DNA"/>
</dbReference>
<name>A0A9P1BW35_9DINO</name>
<organism evidence="3">
    <name type="scientific">Cladocopium goreaui</name>
    <dbReference type="NCBI Taxonomy" id="2562237"/>
    <lineage>
        <taxon>Eukaryota</taxon>
        <taxon>Sar</taxon>
        <taxon>Alveolata</taxon>
        <taxon>Dinophyceae</taxon>
        <taxon>Suessiales</taxon>
        <taxon>Symbiodiniaceae</taxon>
        <taxon>Cladocopium</taxon>
    </lineage>
</organism>
<reference evidence="4 5" key="2">
    <citation type="submission" date="2024-05" db="EMBL/GenBank/DDBJ databases">
        <authorList>
            <person name="Chen Y."/>
            <person name="Shah S."/>
            <person name="Dougan E. K."/>
            <person name="Thang M."/>
            <person name="Chan C."/>
        </authorList>
    </citation>
    <scope>NUCLEOTIDE SEQUENCE [LARGE SCALE GENOMIC DNA]</scope>
</reference>
<comment type="caution">
    <text evidence="3">The sequence shown here is derived from an EMBL/GenBank/DDBJ whole genome shotgun (WGS) entry which is preliminary data.</text>
</comment>
<feature type="compositionally biased region" description="Basic and acidic residues" evidence="1">
    <location>
        <begin position="172"/>
        <end position="181"/>
    </location>
</feature>
<sequence>MVFLRSFIFVILLVSEIELPLRIVASNGDCNSSSAIAQATSRCQEGLVLASEGHPSFGTGPVQTHTACSCWPSFEGRPIPSQDCLNNGDFRSSTMEVQNLQTAEETHSSVLHQLPATMAKRDRPVLCAWLEADIATGPRSALQFTMAAATRLASSLELFELQRTHALAETATETKERKEDSETGSMPPLPPPPSQNMAKMPAPMPGPAPNMSGNFVPSMPTMPAPAMPKMTVASVPSSNAADAEVRGLMSMMRGRQAELPEDMQQKVQKVLTKFGQQTSTDLHAAVTALDTARQNYDDAVLARSQHHAMWKKFLSDAVQLWRTYAAQFMEQEQKLQEQVITHKESLLTAKKDLETCKQAKLGAGDVQQINSDDETEDPETAAALQASVKITETMEGLATSLQSLHQEAEAMIAEENHAAKRQRTMQPKEYNFINEFAAIENARSLAFELGTYDGISCATTSATLTHMAPSPRRSLGFASDVDVLMGLADELTMYKITVPDVCLGNGIMPWSAGLLRGGEFSNTNFDFNADQWQCLADHSPIDYANGENTAPPVAAATMFPSAGAADTNDATPGPGHHGTPRDILPIQLIFSFLMHKYDIWRALNKFAFNVNCKEPIDAQSTLVINYNLMIKILRNRISAVEFNNKDFRDKEIAGILRMFQKDLQKQTIHDLIPQEQPDHLRILKMPFLSWEEDLIGQSDGNRLKCLQHQILLRQCPQLSVDWTGDKQSSSLWMVCRRQHNFHGVIQMPFLVKLQLL</sequence>
<proteinExistence type="predicted"/>